<sequence>MKSTITLLAYQRQAQITDQRRLSDPGITFPLLGLFGETGSLLSEVKKKQRDSVAYLGYEASVLEELGDVLWYLAAVSARANLGLDELAVNIDRSLSDWQSTGSSDLGFDMLETQTSGIAASPSPAFERRLLALAGEVGLLMTDHYAGRLERNRSALKGRLIAILRALRDAAHEAGITLEAAARANLEKIFDRWPTERHYPALFDATFPVNEQLPRKLIVDIAEVEVAGRTMARLTRDGSPMGDPLTDNREGDDDYRFHDVFHLAYAAHLGWSPTLRRLLRVKRKSDARTDEVQDGARAVLIEEGIATWIFNHAQQLALFDGIDALDYGLLKSVRSFVAGYEAERCPLWLWEEAILAGYRIFRQVQRHRGGRVGINLAERSIWFEAP</sequence>
<keyword evidence="3" id="KW-1185">Reference proteome</keyword>
<dbReference type="EMBL" id="JAHSQO010000004">
    <property type="protein sequence ID" value="MBY8917959.1"/>
    <property type="molecule type" value="Genomic_DNA"/>
</dbReference>
<gene>
    <name evidence="2" type="ORF">KVG22_15240</name>
</gene>
<organism evidence="2 3">
    <name type="scientific">Nitratireductor rhodophyticola</name>
    <dbReference type="NCBI Taxonomy" id="2854036"/>
    <lineage>
        <taxon>Bacteria</taxon>
        <taxon>Pseudomonadati</taxon>
        <taxon>Pseudomonadota</taxon>
        <taxon>Alphaproteobacteria</taxon>
        <taxon>Hyphomicrobiales</taxon>
        <taxon>Phyllobacteriaceae</taxon>
        <taxon>Nitratireductor</taxon>
    </lineage>
</organism>
<accession>A0ABS7RAK5</accession>
<dbReference type="Gene3D" id="1.10.287.1080">
    <property type="entry name" value="MazG-like"/>
    <property type="match status" value="1"/>
</dbReference>
<comment type="caution">
    <text evidence="2">The sequence shown here is derived from an EMBL/GenBank/DDBJ whole genome shotgun (WGS) entry which is preliminary data.</text>
</comment>
<dbReference type="Pfam" id="PF18722">
    <property type="entry name" value="MazG_C"/>
    <property type="match status" value="1"/>
</dbReference>
<dbReference type="CDD" id="cd11541">
    <property type="entry name" value="NTP-PPase_u4"/>
    <property type="match status" value="1"/>
</dbReference>
<protein>
    <submittedName>
        <fullName evidence="2">Nucleoside triphosphate pyrophosphohydrolase family protein</fullName>
    </submittedName>
</protein>
<feature type="domain" description="MazG C-terminal" evidence="1">
    <location>
        <begin position="201"/>
        <end position="384"/>
    </location>
</feature>
<dbReference type="SUPFAM" id="SSF101386">
    <property type="entry name" value="all-alpha NTP pyrophosphatases"/>
    <property type="match status" value="1"/>
</dbReference>
<dbReference type="Proteomes" id="UP000777661">
    <property type="component" value="Unassembled WGS sequence"/>
</dbReference>
<dbReference type="RefSeq" id="WP_223006348.1">
    <property type="nucleotide sequence ID" value="NZ_JAHSQO010000004.1"/>
</dbReference>
<evidence type="ECO:0000259" key="1">
    <source>
        <dbReference type="Pfam" id="PF18722"/>
    </source>
</evidence>
<evidence type="ECO:0000313" key="2">
    <source>
        <dbReference type="EMBL" id="MBY8917959.1"/>
    </source>
</evidence>
<reference evidence="2 3" key="1">
    <citation type="submission" date="2021-06" db="EMBL/GenBank/DDBJ databases">
        <title>Nitratireductor porphyridii sp. nov., isolated from a small marine red alga, Porphyridium purpureum in South Korea.</title>
        <authorList>
            <person name="Kim K.H."/>
            <person name="Kristyanto S."/>
            <person name="Jeon C.O."/>
        </authorList>
    </citation>
    <scope>NUCLEOTIDE SEQUENCE [LARGE SCALE GENOMIC DNA]</scope>
    <source>
        <strain evidence="2 3">R6</strain>
    </source>
</reference>
<dbReference type="InterPro" id="IPR011379">
    <property type="entry name" value="MazG-related_GP37"/>
</dbReference>
<name>A0ABS7RAK5_9HYPH</name>
<evidence type="ECO:0000313" key="3">
    <source>
        <dbReference type="Proteomes" id="UP000777661"/>
    </source>
</evidence>
<dbReference type="InterPro" id="IPR041407">
    <property type="entry name" value="MazG_C"/>
</dbReference>
<proteinExistence type="predicted"/>